<evidence type="ECO:0000259" key="2">
    <source>
        <dbReference type="Pfam" id="PF13460"/>
    </source>
</evidence>
<keyword evidence="4" id="KW-1185">Reference proteome</keyword>
<reference evidence="3 4" key="1">
    <citation type="journal article" date="2018" name="Mol. Ecol.">
        <title>The obligate alkalophilic soda-lake fungus Sodiomyces alkalinus has shifted to a protein diet.</title>
        <authorList>
            <person name="Grum-Grzhimaylo A.A."/>
            <person name="Falkoski D.L."/>
            <person name="van den Heuvel J."/>
            <person name="Valero-Jimenez C.A."/>
            <person name="Min B."/>
            <person name="Choi I.G."/>
            <person name="Lipzen A."/>
            <person name="Daum C.G."/>
            <person name="Aanen D.K."/>
            <person name="Tsang A."/>
            <person name="Henrissat B."/>
            <person name="Bilanenko E.N."/>
            <person name="de Vries R.P."/>
            <person name="van Kan J.A.L."/>
            <person name="Grigoriev I.V."/>
            <person name="Debets A.J.M."/>
        </authorList>
    </citation>
    <scope>NUCLEOTIDE SEQUENCE [LARGE SCALE GENOMIC DNA]</scope>
    <source>
        <strain evidence="3 4">F11</strain>
    </source>
</reference>
<dbReference type="OrthoDB" id="63935at2759"/>
<evidence type="ECO:0000313" key="3">
    <source>
        <dbReference type="EMBL" id="ROT38094.1"/>
    </source>
</evidence>
<name>A0A3N2PUG1_SODAK</name>
<dbReference type="GeneID" id="39580560"/>
<proteinExistence type="inferred from homology"/>
<protein>
    <submittedName>
        <fullName evidence="3">NAD(P)-binding protein</fullName>
    </submittedName>
</protein>
<dbReference type="Gene3D" id="3.40.50.720">
    <property type="entry name" value="NAD(P)-binding Rossmann-like Domain"/>
    <property type="match status" value="1"/>
</dbReference>
<dbReference type="AlphaFoldDB" id="A0A3N2PUG1"/>
<dbReference type="PANTHER" id="PTHR43355:SF2">
    <property type="entry name" value="FLAVIN REDUCTASE (NADPH)"/>
    <property type="match status" value="1"/>
</dbReference>
<dbReference type="InterPro" id="IPR036291">
    <property type="entry name" value="NAD(P)-bd_dom_sf"/>
</dbReference>
<feature type="domain" description="NAD(P)-binding" evidence="2">
    <location>
        <begin position="11"/>
        <end position="238"/>
    </location>
</feature>
<dbReference type="InterPro" id="IPR051606">
    <property type="entry name" value="Polyketide_Oxido-like"/>
</dbReference>
<dbReference type="EMBL" id="ML119056">
    <property type="protein sequence ID" value="ROT38094.1"/>
    <property type="molecule type" value="Genomic_DNA"/>
</dbReference>
<evidence type="ECO:0000256" key="1">
    <source>
        <dbReference type="ARBA" id="ARBA00038376"/>
    </source>
</evidence>
<dbReference type="RefSeq" id="XP_028465900.1">
    <property type="nucleotide sequence ID" value="XM_028612082.1"/>
</dbReference>
<dbReference type="Proteomes" id="UP000272025">
    <property type="component" value="Unassembled WGS sequence"/>
</dbReference>
<evidence type="ECO:0000313" key="4">
    <source>
        <dbReference type="Proteomes" id="UP000272025"/>
    </source>
</evidence>
<dbReference type="SUPFAM" id="SSF51735">
    <property type="entry name" value="NAD(P)-binding Rossmann-fold domains"/>
    <property type="match status" value="1"/>
</dbReference>
<dbReference type="InterPro" id="IPR016040">
    <property type="entry name" value="NAD(P)-bd_dom"/>
</dbReference>
<dbReference type="PANTHER" id="PTHR43355">
    <property type="entry name" value="FLAVIN REDUCTASE (NADPH)"/>
    <property type="match status" value="1"/>
</dbReference>
<dbReference type="STRING" id="1314773.A0A3N2PUG1"/>
<dbReference type="GO" id="GO:0004074">
    <property type="term" value="F:biliverdin reductase [NAD(P)H] activity"/>
    <property type="evidence" value="ECO:0007669"/>
    <property type="project" value="TreeGrafter"/>
</dbReference>
<accession>A0A3N2PUG1</accession>
<gene>
    <name evidence="3" type="ORF">SODALDRAFT_333865</name>
</gene>
<sequence length="255" mass="27861">MSQPRSIAFLGATGGSGRSTLRHALAAGVTCTALCRTPSKLAADFPASSHPRLTIREGNAHSVDDVSAVLVDPSDPTRLVDAVSFSIGGAFDFSRMAIPDRDVCNKALTALLEALRGLRARGVVGRPRLSVVSTNGIADRRDFPLLAYPLYHYMLKIPHDDKRVMEDALFREAARGEGEEGEEEGEAWTIVRPSLLTDGALSGKTIRCSVNDPIARTWDNDVVGWTISREDVGKWMWENVLRDGKYLYKAVSITY</sequence>
<comment type="similarity">
    <text evidence="1">Belongs to the avfA family.</text>
</comment>
<organism evidence="3 4">
    <name type="scientific">Sodiomyces alkalinus (strain CBS 110278 / VKM F-3762 / F11)</name>
    <name type="common">Alkaliphilic filamentous fungus</name>
    <dbReference type="NCBI Taxonomy" id="1314773"/>
    <lineage>
        <taxon>Eukaryota</taxon>
        <taxon>Fungi</taxon>
        <taxon>Dikarya</taxon>
        <taxon>Ascomycota</taxon>
        <taxon>Pezizomycotina</taxon>
        <taxon>Sordariomycetes</taxon>
        <taxon>Hypocreomycetidae</taxon>
        <taxon>Glomerellales</taxon>
        <taxon>Plectosphaerellaceae</taxon>
        <taxon>Sodiomyces</taxon>
    </lineage>
</organism>
<dbReference type="Pfam" id="PF13460">
    <property type="entry name" value="NAD_binding_10"/>
    <property type="match status" value="1"/>
</dbReference>
<dbReference type="GO" id="GO:0042602">
    <property type="term" value="F:riboflavin reductase (NADPH) activity"/>
    <property type="evidence" value="ECO:0007669"/>
    <property type="project" value="TreeGrafter"/>
</dbReference>